<proteinExistence type="predicted"/>
<dbReference type="EMBL" id="LNZA01000001">
    <property type="protein sequence ID" value="KTD72864.1"/>
    <property type="molecule type" value="Genomic_DNA"/>
</dbReference>
<reference evidence="1 2" key="1">
    <citation type="submission" date="2015-11" db="EMBL/GenBank/DDBJ databases">
        <title>Genomic analysis of 38 Legionella species identifies large and diverse effector repertoires.</title>
        <authorList>
            <person name="Burstein D."/>
            <person name="Amaro F."/>
            <person name="Zusman T."/>
            <person name="Lifshitz Z."/>
            <person name="Cohen O."/>
            <person name="Gilbert J.A."/>
            <person name="Pupko T."/>
            <person name="Shuman H.A."/>
            <person name="Segal G."/>
        </authorList>
    </citation>
    <scope>NUCLEOTIDE SEQUENCE [LARGE SCALE GENOMIC DNA]</scope>
    <source>
        <strain evidence="1 2">ATCC 49180</strain>
    </source>
</reference>
<dbReference type="OrthoDB" id="5637716at2"/>
<dbReference type="RefSeq" id="WP_058519958.1">
    <property type="nucleotide sequence ID" value="NZ_CAAAIP010000001.1"/>
</dbReference>
<dbReference type="AlphaFoldDB" id="A0A0W0ZVN7"/>
<accession>A0A0W0ZVN7</accession>
<sequence>MAWARFITKPGLVGMGSGMTYLFQQVYQYKQFEEQMNPLSDATELPTREQVQANQKEYVVIGRQSPDVGPWDPKKYPKHHYLDAINKSPLFLKQLGTRMDNEKHYDMPVGGDFITVPLTPNPKVPQVVIKPENMISTAVEDLPDDACYEVSFARKQAFTDLSKGKSPFYHSSFAFRVVTPDRPAHPNTVVISGKQVKEMVADINKTICEPQHCTMNSSNCYSAGLYGMKALAEVVDRSSVDETTKKTNLKSIADVTKQVARDNYGRGVTNNPVVSVALISDMYKLLKKHELLIDIEVQHQNQSGFK</sequence>
<keyword evidence="2" id="KW-1185">Reference proteome</keyword>
<dbReference type="Proteomes" id="UP000054693">
    <property type="component" value="Unassembled WGS sequence"/>
</dbReference>
<organism evidence="1 2">
    <name type="scientific">Legionella tucsonensis</name>
    <dbReference type="NCBI Taxonomy" id="40335"/>
    <lineage>
        <taxon>Bacteria</taxon>
        <taxon>Pseudomonadati</taxon>
        <taxon>Pseudomonadota</taxon>
        <taxon>Gammaproteobacteria</taxon>
        <taxon>Legionellales</taxon>
        <taxon>Legionellaceae</taxon>
        <taxon>Legionella</taxon>
    </lineage>
</organism>
<evidence type="ECO:0000313" key="1">
    <source>
        <dbReference type="EMBL" id="KTD72864.1"/>
    </source>
</evidence>
<dbReference type="PATRIC" id="fig|40335.7.peg.749"/>
<gene>
    <name evidence="1" type="ORF">Ltuc_0711</name>
</gene>
<protein>
    <submittedName>
        <fullName evidence="1">Uncharacterized protein</fullName>
    </submittedName>
</protein>
<evidence type="ECO:0000313" key="2">
    <source>
        <dbReference type="Proteomes" id="UP000054693"/>
    </source>
</evidence>
<name>A0A0W0ZVN7_9GAMM</name>
<comment type="caution">
    <text evidence="1">The sequence shown here is derived from an EMBL/GenBank/DDBJ whole genome shotgun (WGS) entry which is preliminary data.</text>
</comment>